<feature type="transmembrane region" description="Helical" evidence="7">
    <location>
        <begin position="102"/>
        <end position="120"/>
    </location>
</feature>
<organism evidence="9 10">
    <name type="scientific">Xylaria flabelliformis</name>
    <dbReference type="NCBI Taxonomy" id="2512241"/>
    <lineage>
        <taxon>Eukaryota</taxon>
        <taxon>Fungi</taxon>
        <taxon>Dikarya</taxon>
        <taxon>Ascomycota</taxon>
        <taxon>Pezizomycotina</taxon>
        <taxon>Sordariomycetes</taxon>
        <taxon>Xylariomycetidae</taxon>
        <taxon>Xylariales</taxon>
        <taxon>Xylariaceae</taxon>
        <taxon>Xylaria</taxon>
    </lineage>
</organism>
<evidence type="ECO:0000313" key="9">
    <source>
        <dbReference type="EMBL" id="TRX88630.1"/>
    </source>
</evidence>
<evidence type="ECO:0000313" key="10">
    <source>
        <dbReference type="Proteomes" id="UP000319160"/>
    </source>
</evidence>
<evidence type="ECO:0000256" key="4">
    <source>
        <dbReference type="ARBA" id="ARBA00023136"/>
    </source>
</evidence>
<protein>
    <recommendedName>
        <fullName evidence="8">Rhodopsin domain-containing protein</fullName>
    </recommendedName>
</protein>
<dbReference type="AlphaFoldDB" id="A0A553HL08"/>
<evidence type="ECO:0000256" key="2">
    <source>
        <dbReference type="ARBA" id="ARBA00022692"/>
    </source>
</evidence>
<feature type="transmembrane region" description="Helical" evidence="7">
    <location>
        <begin position="273"/>
        <end position="298"/>
    </location>
</feature>
<comment type="similarity">
    <text evidence="5">Belongs to the SAT4 family.</text>
</comment>
<dbReference type="PANTHER" id="PTHR33048">
    <property type="entry name" value="PTH11-LIKE INTEGRAL MEMBRANE PROTEIN (AFU_ORTHOLOGUE AFUA_5G11245)"/>
    <property type="match status" value="1"/>
</dbReference>
<sequence>MLPIITTQRAWISPARSSQGYSVRTKLKTMVRYGEETVRLTVDNILCISYDPDSAVVRLFVLRQLGEVKAPQRMKIPPVEVVSGWPKPNYIDPESRALAGEIVGSILLGLVTVILAIRLYSRKRLTNGFGLDDFFICFAYKAASMGPPLMGRRAKVPESKPRYLATSLTKLSTLAMVRRLTTASSNKIEGVVVLLLAVLITGNCFIFIIVEIFQCWPISSIWEVSDSPAYCINEDAHLMSANIINTVTDFIVVLLPIRTTIALELSPRHRVVVISLFGIGLVASAVGIARTYFTWLLLTAADHDTTWRAWYVWLSSILELHLGIICASVPATRPFFASHWASMQGFTKTRQKSLVVSDSRSNQNDEHGHKSGSSDTRVAL</sequence>
<dbReference type="OrthoDB" id="4525788at2759"/>
<evidence type="ECO:0000256" key="6">
    <source>
        <dbReference type="SAM" id="MobiDB-lite"/>
    </source>
</evidence>
<dbReference type="EMBL" id="VFLP01000083">
    <property type="protein sequence ID" value="TRX88630.1"/>
    <property type="molecule type" value="Genomic_DNA"/>
</dbReference>
<keyword evidence="10" id="KW-1185">Reference proteome</keyword>
<evidence type="ECO:0000256" key="5">
    <source>
        <dbReference type="ARBA" id="ARBA00038359"/>
    </source>
</evidence>
<dbReference type="InterPro" id="IPR052337">
    <property type="entry name" value="SAT4-like"/>
</dbReference>
<dbReference type="InterPro" id="IPR049326">
    <property type="entry name" value="Rhodopsin_dom_fungi"/>
</dbReference>
<dbReference type="Proteomes" id="UP000319160">
    <property type="component" value="Unassembled WGS sequence"/>
</dbReference>
<evidence type="ECO:0000259" key="8">
    <source>
        <dbReference type="Pfam" id="PF20684"/>
    </source>
</evidence>
<keyword evidence="2 7" id="KW-0812">Transmembrane</keyword>
<evidence type="ECO:0000256" key="1">
    <source>
        <dbReference type="ARBA" id="ARBA00004141"/>
    </source>
</evidence>
<gene>
    <name evidence="9" type="ORF">FHL15_010489</name>
</gene>
<feature type="compositionally biased region" description="Polar residues" evidence="6">
    <location>
        <begin position="371"/>
        <end position="380"/>
    </location>
</feature>
<proteinExistence type="inferred from homology"/>
<feature type="domain" description="Rhodopsin" evidence="8">
    <location>
        <begin position="164"/>
        <end position="337"/>
    </location>
</feature>
<evidence type="ECO:0000256" key="3">
    <source>
        <dbReference type="ARBA" id="ARBA00022989"/>
    </source>
</evidence>
<name>A0A553HL08_9PEZI</name>
<feature type="transmembrane region" description="Helical" evidence="7">
    <location>
        <begin position="243"/>
        <end position="261"/>
    </location>
</feature>
<feature type="region of interest" description="Disordered" evidence="6">
    <location>
        <begin position="357"/>
        <end position="380"/>
    </location>
</feature>
<feature type="transmembrane region" description="Helical" evidence="7">
    <location>
        <begin position="188"/>
        <end position="210"/>
    </location>
</feature>
<comment type="caution">
    <text evidence="9">The sequence shown here is derived from an EMBL/GenBank/DDBJ whole genome shotgun (WGS) entry which is preliminary data.</text>
</comment>
<comment type="subcellular location">
    <subcellularLocation>
        <location evidence="1">Membrane</location>
        <topology evidence="1">Multi-pass membrane protein</topology>
    </subcellularLocation>
</comment>
<reference evidence="10" key="1">
    <citation type="submission" date="2019-06" db="EMBL/GenBank/DDBJ databases">
        <title>Draft genome sequence of the griseofulvin-producing fungus Xylaria cubensis strain G536.</title>
        <authorList>
            <person name="Mead M.E."/>
            <person name="Raja H.A."/>
            <person name="Steenwyk J.L."/>
            <person name="Knowles S.L."/>
            <person name="Oberlies N.H."/>
            <person name="Rokas A."/>
        </authorList>
    </citation>
    <scope>NUCLEOTIDE SEQUENCE [LARGE SCALE GENOMIC DNA]</scope>
    <source>
        <strain evidence="10">G536</strain>
    </source>
</reference>
<dbReference type="STRING" id="2512241.A0A553HL08"/>
<accession>A0A553HL08</accession>
<evidence type="ECO:0000256" key="7">
    <source>
        <dbReference type="SAM" id="Phobius"/>
    </source>
</evidence>
<keyword evidence="4 7" id="KW-0472">Membrane</keyword>
<feature type="transmembrane region" description="Helical" evidence="7">
    <location>
        <begin position="310"/>
        <end position="329"/>
    </location>
</feature>
<dbReference type="PANTHER" id="PTHR33048:SF129">
    <property type="entry name" value="INTEGRAL MEMBRANE PROTEIN-RELATED"/>
    <property type="match status" value="1"/>
</dbReference>
<dbReference type="GO" id="GO:0016020">
    <property type="term" value="C:membrane"/>
    <property type="evidence" value="ECO:0007669"/>
    <property type="project" value="UniProtKB-SubCell"/>
</dbReference>
<keyword evidence="3 7" id="KW-1133">Transmembrane helix</keyword>
<dbReference type="Pfam" id="PF20684">
    <property type="entry name" value="Fung_rhodopsin"/>
    <property type="match status" value="1"/>
</dbReference>